<evidence type="ECO:0000256" key="5">
    <source>
        <dbReference type="ARBA" id="ARBA00022679"/>
    </source>
</evidence>
<evidence type="ECO:0000256" key="6">
    <source>
        <dbReference type="ARBA" id="ARBA00022723"/>
    </source>
</evidence>
<dbReference type="PANTHER" id="PTHR30040:SF2">
    <property type="entry name" value="FAD:PROTEIN FMN TRANSFERASE"/>
    <property type="match status" value="1"/>
</dbReference>
<evidence type="ECO:0000256" key="3">
    <source>
        <dbReference type="ARBA" id="ARBA00016337"/>
    </source>
</evidence>
<evidence type="ECO:0000256" key="7">
    <source>
        <dbReference type="ARBA" id="ARBA00022827"/>
    </source>
</evidence>
<keyword evidence="7" id="KW-0274">FAD</keyword>
<reference evidence="12" key="1">
    <citation type="journal article" date="2019" name="Int. J. Syst. Evol. Microbiol.">
        <title>The Global Catalogue of Microorganisms (GCM) 10K type strain sequencing project: providing services to taxonomists for standard genome sequencing and annotation.</title>
        <authorList>
            <consortium name="The Broad Institute Genomics Platform"/>
            <consortium name="The Broad Institute Genome Sequencing Center for Infectious Disease"/>
            <person name="Wu L."/>
            <person name="Ma J."/>
        </authorList>
    </citation>
    <scope>NUCLEOTIDE SEQUENCE [LARGE SCALE GENOMIC DNA]</scope>
    <source>
        <strain evidence="12">CGMCC 4.7680</strain>
    </source>
</reference>
<dbReference type="PANTHER" id="PTHR30040">
    <property type="entry name" value="THIAMINE BIOSYNTHESIS LIPOPROTEIN APBE"/>
    <property type="match status" value="1"/>
</dbReference>
<dbReference type="Pfam" id="PF02424">
    <property type="entry name" value="ApbE"/>
    <property type="match status" value="2"/>
</dbReference>
<keyword evidence="5 11" id="KW-0808">Transferase</keyword>
<dbReference type="SUPFAM" id="SSF143631">
    <property type="entry name" value="ApbE-like"/>
    <property type="match status" value="1"/>
</dbReference>
<comment type="cofactor">
    <cofactor evidence="1">
        <name>Mg(2+)</name>
        <dbReference type="ChEBI" id="CHEBI:18420"/>
    </cofactor>
</comment>
<keyword evidence="4" id="KW-0285">Flavoprotein</keyword>
<organism evidence="11 12">
    <name type="scientific">Amycolatopsis bullii</name>
    <dbReference type="NCBI Taxonomy" id="941987"/>
    <lineage>
        <taxon>Bacteria</taxon>
        <taxon>Bacillati</taxon>
        <taxon>Actinomycetota</taxon>
        <taxon>Actinomycetes</taxon>
        <taxon>Pseudonocardiales</taxon>
        <taxon>Pseudonocardiaceae</taxon>
        <taxon>Amycolatopsis</taxon>
    </lineage>
</organism>
<dbReference type="EMBL" id="BNAW01000002">
    <property type="protein sequence ID" value="GHF94065.1"/>
    <property type="molecule type" value="Genomic_DNA"/>
</dbReference>
<accession>A0ABQ3JXB5</accession>
<keyword evidence="12" id="KW-1185">Reference proteome</keyword>
<proteinExistence type="predicted"/>
<name>A0ABQ3JXB5_9PSEU</name>
<dbReference type="EC" id="2.7.1.180" evidence="2"/>
<evidence type="ECO:0000256" key="9">
    <source>
        <dbReference type="ARBA" id="ARBA00031306"/>
    </source>
</evidence>
<keyword evidence="6" id="KW-0479">Metal-binding</keyword>
<evidence type="ECO:0000256" key="8">
    <source>
        <dbReference type="ARBA" id="ARBA00022842"/>
    </source>
</evidence>
<protein>
    <recommendedName>
        <fullName evidence="3">FAD:protein FMN transferase</fullName>
        <ecNumber evidence="2">2.7.1.180</ecNumber>
    </recommendedName>
    <alternativeName>
        <fullName evidence="9">Flavin transferase</fullName>
    </alternativeName>
</protein>
<comment type="catalytic activity">
    <reaction evidence="10">
        <text>L-threonyl-[protein] + FAD = FMN-L-threonyl-[protein] + AMP + H(+)</text>
        <dbReference type="Rhea" id="RHEA:36847"/>
        <dbReference type="Rhea" id="RHEA-COMP:11060"/>
        <dbReference type="Rhea" id="RHEA-COMP:11061"/>
        <dbReference type="ChEBI" id="CHEBI:15378"/>
        <dbReference type="ChEBI" id="CHEBI:30013"/>
        <dbReference type="ChEBI" id="CHEBI:57692"/>
        <dbReference type="ChEBI" id="CHEBI:74257"/>
        <dbReference type="ChEBI" id="CHEBI:456215"/>
        <dbReference type="EC" id="2.7.1.180"/>
    </reaction>
</comment>
<evidence type="ECO:0000256" key="2">
    <source>
        <dbReference type="ARBA" id="ARBA00011955"/>
    </source>
</evidence>
<evidence type="ECO:0000256" key="1">
    <source>
        <dbReference type="ARBA" id="ARBA00001946"/>
    </source>
</evidence>
<dbReference type="Gene3D" id="3.10.520.10">
    <property type="entry name" value="ApbE-like domains"/>
    <property type="match status" value="2"/>
</dbReference>
<keyword evidence="8" id="KW-0460">Magnesium</keyword>
<gene>
    <name evidence="11" type="primary">apbE</name>
    <name evidence="11" type="ORF">GCM10017567_05670</name>
</gene>
<dbReference type="InterPro" id="IPR003374">
    <property type="entry name" value="ApbE-like_sf"/>
</dbReference>
<evidence type="ECO:0000313" key="11">
    <source>
        <dbReference type="EMBL" id="GHF94065.1"/>
    </source>
</evidence>
<dbReference type="InterPro" id="IPR024932">
    <property type="entry name" value="ApbE"/>
</dbReference>
<sequence>MGTQASLHLRGRRIDSDPAVEPAVAAVFGHLRAVDELFSTYRPDSKVSALRRGELPRDEQHPWLIEVLALCEEARERTDGYFDAWLPDGFDPSGLVKGWATEQATAHLAGLCGFDHYLNVGGDLSARVGVTAAPPWRVAIEDPTDPAAFLAILELRTGGVATSGTAARGHHIVDPHTGTNPGGLLAVTVTGPTLLWADVFATAAFARGGEDVVEWVATRAPGYEVAALARAPRGHLRPVPHLAPQRTS</sequence>
<dbReference type="Proteomes" id="UP000649955">
    <property type="component" value="Unassembled WGS sequence"/>
</dbReference>
<evidence type="ECO:0000256" key="4">
    <source>
        <dbReference type="ARBA" id="ARBA00022630"/>
    </source>
</evidence>
<dbReference type="GO" id="GO:0016740">
    <property type="term" value="F:transferase activity"/>
    <property type="evidence" value="ECO:0007669"/>
    <property type="project" value="UniProtKB-KW"/>
</dbReference>
<comment type="caution">
    <text evidence="11">The sequence shown here is derived from an EMBL/GenBank/DDBJ whole genome shotgun (WGS) entry which is preliminary data.</text>
</comment>
<evidence type="ECO:0000256" key="10">
    <source>
        <dbReference type="ARBA" id="ARBA00048540"/>
    </source>
</evidence>
<evidence type="ECO:0000313" key="12">
    <source>
        <dbReference type="Proteomes" id="UP000649955"/>
    </source>
</evidence>